<dbReference type="EMBL" id="JAYWIO010000004">
    <property type="protein sequence ID" value="KAK7266420.1"/>
    <property type="molecule type" value="Genomic_DNA"/>
</dbReference>
<evidence type="ECO:0000313" key="1">
    <source>
        <dbReference type="EMBL" id="KAK7266420.1"/>
    </source>
</evidence>
<dbReference type="AlphaFoldDB" id="A0AAN9F148"/>
<dbReference type="Gene3D" id="3.60.10.10">
    <property type="entry name" value="Endonuclease/exonuclease/phosphatase"/>
    <property type="match status" value="1"/>
</dbReference>
<gene>
    <name evidence="1" type="ORF">RIF29_19064</name>
</gene>
<comment type="caution">
    <text evidence="1">The sequence shown here is derived from an EMBL/GenBank/DDBJ whole genome shotgun (WGS) entry which is preliminary data.</text>
</comment>
<keyword evidence="2" id="KW-1185">Reference proteome</keyword>
<dbReference type="SUPFAM" id="SSF56219">
    <property type="entry name" value="DNase I-like"/>
    <property type="match status" value="1"/>
</dbReference>
<accession>A0AAN9F148</accession>
<dbReference type="InterPro" id="IPR036691">
    <property type="entry name" value="Endo/exonu/phosph_ase_sf"/>
</dbReference>
<organism evidence="1 2">
    <name type="scientific">Crotalaria pallida</name>
    <name type="common">Smooth rattlebox</name>
    <name type="synonym">Crotalaria striata</name>
    <dbReference type="NCBI Taxonomy" id="3830"/>
    <lineage>
        <taxon>Eukaryota</taxon>
        <taxon>Viridiplantae</taxon>
        <taxon>Streptophyta</taxon>
        <taxon>Embryophyta</taxon>
        <taxon>Tracheophyta</taxon>
        <taxon>Spermatophyta</taxon>
        <taxon>Magnoliopsida</taxon>
        <taxon>eudicotyledons</taxon>
        <taxon>Gunneridae</taxon>
        <taxon>Pentapetalae</taxon>
        <taxon>rosids</taxon>
        <taxon>fabids</taxon>
        <taxon>Fabales</taxon>
        <taxon>Fabaceae</taxon>
        <taxon>Papilionoideae</taxon>
        <taxon>50 kb inversion clade</taxon>
        <taxon>genistoids sensu lato</taxon>
        <taxon>core genistoids</taxon>
        <taxon>Crotalarieae</taxon>
        <taxon>Crotalaria</taxon>
    </lineage>
</organism>
<sequence length="171" mass="19186">MRQQYRVSKVRSIISSELLDFLAIQDTKCEMVNSRLCSSPWGSDDCGWSFAASIRRAGGLINLWCNKKFHFISSFVGDGYAGVCLALAGVYSPCAIEGKRSLWASLLNQKQVIGGNVWCVLGDFNAVYWQEERRGSTQQIDLAEIIDFNQFICDMGLSDLPHLCQLEWLST</sequence>
<reference evidence="1 2" key="1">
    <citation type="submission" date="2024-01" db="EMBL/GenBank/DDBJ databases">
        <title>The genomes of 5 underutilized Papilionoideae crops provide insights into root nodulation and disease resistanc.</title>
        <authorList>
            <person name="Yuan L."/>
        </authorList>
    </citation>
    <scope>NUCLEOTIDE SEQUENCE [LARGE SCALE GENOMIC DNA]</scope>
    <source>
        <strain evidence="1">ZHUSHIDOU_FW_LH</strain>
        <tissue evidence="1">Leaf</tissue>
    </source>
</reference>
<proteinExistence type="predicted"/>
<evidence type="ECO:0000313" key="2">
    <source>
        <dbReference type="Proteomes" id="UP001372338"/>
    </source>
</evidence>
<dbReference type="Proteomes" id="UP001372338">
    <property type="component" value="Unassembled WGS sequence"/>
</dbReference>
<name>A0AAN9F148_CROPI</name>
<protein>
    <submittedName>
        <fullName evidence="1">Uncharacterized protein</fullName>
    </submittedName>
</protein>